<feature type="domain" description="Wall-associated receptor kinase galacturonan-binding" evidence="4">
    <location>
        <begin position="53"/>
        <end position="106"/>
    </location>
</feature>
<sequence length="277" mass="30390">RPAYWRSATMSTILIAMSFVLMLMAASPQASAAVSGAARGILQIPSGNSLAHCITGCGDIDFSYPFGIGPGCFRQGFELTCDHSTKHPKLYLGSSTIQVIDIDSNDIDVFTPIFFNLTTSPGTNTYDMSWEAPGKDYNPKPKGHCPTSCGRITIPFPFGLEEGCFANEGFHLNCTSGNLTDFISEDTQYHVTDISLEDGTLTVSNMVNENNDNNGYILKAPMENRLDFSMKYDIVIKWVVVNLTCQTATQKDTMYACRSSNSYCLNVTDGEIFTGYR</sequence>
<reference evidence="5" key="3">
    <citation type="journal article" date="2017" name="Nature">
        <title>Genome sequence of the progenitor of the wheat D genome Aegilops tauschii.</title>
        <authorList>
            <person name="Luo M.C."/>
            <person name="Gu Y.Q."/>
            <person name="Puiu D."/>
            <person name="Wang H."/>
            <person name="Twardziok S.O."/>
            <person name="Deal K.R."/>
            <person name="Huo N."/>
            <person name="Zhu T."/>
            <person name="Wang L."/>
            <person name="Wang Y."/>
            <person name="McGuire P.E."/>
            <person name="Liu S."/>
            <person name="Long H."/>
            <person name="Ramasamy R.K."/>
            <person name="Rodriguez J.C."/>
            <person name="Van S.L."/>
            <person name="Yuan L."/>
            <person name="Wang Z."/>
            <person name="Xia Z."/>
            <person name="Xiao L."/>
            <person name="Anderson O.D."/>
            <person name="Ouyang S."/>
            <person name="Liang Y."/>
            <person name="Zimin A.V."/>
            <person name="Pertea G."/>
            <person name="Qi P."/>
            <person name="Bennetzen J.L."/>
            <person name="Dai X."/>
            <person name="Dawson M.W."/>
            <person name="Muller H.G."/>
            <person name="Kugler K."/>
            <person name="Rivarola-Duarte L."/>
            <person name="Spannagl M."/>
            <person name="Mayer K.F.X."/>
            <person name="Lu F.H."/>
            <person name="Bevan M.W."/>
            <person name="Leroy P."/>
            <person name="Li P."/>
            <person name="You F.M."/>
            <person name="Sun Q."/>
            <person name="Liu Z."/>
            <person name="Lyons E."/>
            <person name="Wicker T."/>
            <person name="Salzberg S.L."/>
            <person name="Devos K.M."/>
            <person name="Dvorak J."/>
        </authorList>
    </citation>
    <scope>NUCLEOTIDE SEQUENCE [LARGE SCALE GENOMIC DNA]</scope>
    <source>
        <strain evidence="5">cv. AL8/78</strain>
    </source>
</reference>
<dbReference type="AlphaFoldDB" id="A0A453MNB1"/>
<protein>
    <recommendedName>
        <fullName evidence="4">Wall-associated receptor kinase galacturonan-binding domain-containing protein</fullName>
    </recommendedName>
</protein>
<dbReference type="Proteomes" id="UP000015105">
    <property type="component" value="Chromosome 6D"/>
</dbReference>
<evidence type="ECO:0000313" key="5">
    <source>
        <dbReference type="EnsemblPlants" id="AET6Gv20002300.3"/>
    </source>
</evidence>
<dbReference type="GO" id="GO:0030247">
    <property type="term" value="F:polysaccharide binding"/>
    <property type="evidence" value="ECO:0007669"/>
    <property type="project" value="InterPro"/>
</dbReference>
<accession>A0A453MNB1</accession>
<dbReference type="GO" id="GO:0016020">
    <property type="term" value="C:membrane"/>
    <property type="evidence" value="ECO:0007669"/>
    <property type="project" value="UniProtKB-SubCell"/>
</dbReference>
<evidence type="ECO:0000256" key="2">
    <source>
        <dbReference type="ARBA" id="ARBA00022729"/>
    </source>
</evidence>
<keyword evidence="2 3" id="KW-0732">Signal</keyword>
<dbReference type="PANTHER" id="PTHR33491">
    <property type="entry name" value="OSJNBA0016N04.9 PROTEIN"/>
    <property type="match status" value="1"/>
</dbReference>
<comment type="subcellular location">
    <subcellularLocation>
        <location evidence="1">Membrane</location>
        <topology evidence="1">Single-pass membrane protein</topology>
    </subcellularLocation>
</comment>
<name>A0A453MNB1_AEGTS</name>
<evidence type="ECO:0000313" key="6">
    <source>
        <dbReference type="Proteomes" id="UP000015105"/>
    </source>
</evidence>
<dbReference type="EnsemblPlants" id="AET6Gv20002300.3">
    <property type="protein sequence ID" value="AET6Gv20002300.3"/>
    <property type="gene ID" value="AET6Gv20002300"/>
</dbReference>
<evidence type="ECO:0000256" key="1">
    <source>
        <dbReference type="ARBA" id="ARBA00004167"/>
    </source>
</evidence>
<evidence type="ECO:0000259" key="4">
    <source>
        <dbReference type="Pfam" id="PF13947"/>
    </source>
</evidence>
<proteinExistence type="predicted"/>
<reference evidence="6" key="1">
    <citation type="journal article" date="2014" name="Science">
        <title>Ancient hybridizations among the ancestral genomes of bread wheat.</title>
        <authorList>
            <consortium name="International Wheat Genome Sequencing Consortium,"/>
            <person name="Marcussen T."/>
            <person name="Sandve S.R."/>
            <person name="Heier L."/>
            <person name="Spannagl M."/>
            <person name="Pfeifer M."/>
            <person name="Jakobsen K.S."/>
            <person name="Wulff B.B."/>
            <person name="Steuernagel B."/>
            <person name="Mayer K.F."/>
            <person name="Olsen O.A."/>
        </authorList>
    </citation>
    <scope>NUCLEOTIDE SEQUENCE [LARGE SCALE GENOMIC DNA]</scope>
    <source>
        <strain evidence="6">cv. AL8/78</strain>
    </source>
</reference>
<feature type="domain" description="Wall-associated receptor kinase galacturonan-binding" evidence="4">
    <location>
        <begin position="145"/>
        <end position="204"/>
    </location>
</feature>
<organism evidence="5 6">
    <name type="scientific">Aegilops tauschii subsp. strangulata</name>
    <name type="common">Goatgrass</name>
    <dbReference type="NCBI Taxonomy" id="200361"/>
    <lineage>
        <taxon>Eukaryota</taxon>
        <taxon>Viridiplantae</taxon>
        <taxon>Streptophyta</taxon>
        <taxon>Embryophyta</taxon>
        <taxon>Tracheophyta</taxon>
        <taxon>Spermatophyta</taxon>
        <taxon>Magnoliopsida</taxon>
        <taxon>Liliopsida</taxon>
        <taxon>Poales</taxon>
        <taxon>Poaceae</taxon>
        <taxon>BOP clade</taxon>
        <taxon>Pooideae</taxon>
        <taxon>Triticodae</taxon>
        <taxon>Triticeae</taxon>
        <taxon>Triticinae</taxon>
        <taxon>Aegilops</taxon>
    </lineage>
</organism>
<reference evidence="5" key="4">
    <citation type="submission" date="2019-03" db="UniProtKB">
        <authorList>
            <consortium name="EnsemblPlants"/>
        </authorList>
    </citation>
    <scope>IDENTIFICATION</scope>
</reference>
<evidence type="ECO:0000256" key="3">
    <source>
        <dbReference type="SAM" id="SignalP"/>
    </source>
</evidence>
<dbReference type="Pfam" id="PF13947">
    <property type="entry name" value="GUB_WAK_bind"/>
    <property type="match status" value="2"/>
</dbReference>
<keyword evidence="6" id="KW-1185">Reference proteome</keyword>
<dbReference type="Gramene" id="AET6Gv20002300.3">
    <property type="protein sequence ID" value="AET6Gv20002300.3"/>
    <property type="gene ID" value="AET6Gv20002300"/>
</dbReference>
<dbReference type="InterPro" id="IPR025287">
    <property type="entry name" value="WAK_GUB"/>
</dbReference>
<reference evidence="5" key="5">
    <citation type="journal article" date="2021" name="G3 (Bethesda)">
        <title>Aegilops tauschii genome assembly Aet v5.0 features greater sequence contiguity and improved annotation.</title>
        <authorList>
            <person name="Wang L."/>
            <person name="Zhu T."/>
            <person name="Rodriguez J.C."/>
            <person name="Deal K.R."/>
            <person name="Dubcovsky J."/>
            <person name="McGuire P.E."/>
            <person name="Lux T."/>
            <person name="Spannagl M."/>
            <person name="Mayer K.F.X."/>
            <person name="Baldrich P."/>
            <person name="Meyers B.C."/>
            <person name="Huo N."/>
            <person name="Gu Y.Q."/>
            <person name="Zhou H."/>
            <person name="Devos K.M."/>
            <person name="Bennetzen J.L."/>
            <person name="Unver T."/>
            <person name="Budak H."/>
            <person name="Gulick P.J."/>
            <person name="Galiba G."/>
            <person name="Kalapos B."/>
            <person name="Nelson D.R."/>
            <person name="Li P."/>
            <person name="You F.M."/>
            <person name="Luo M.C."/>
            <person name="Dvorak J."/>
        </authorList>
    </citation>
    <scope>NUCLEOTIDE SEQUENCE [LARGE SCALE GENOMIC DNA]</scope>
    <source>
        <strain evidence="5">cv. AL8/78</strain>
    </source>
</reference>
<feature type="chain" id="PRO_5019466460" description="Wall-associated receptor kinase galacturonan-binding domain-containing protein" evidence="3">
    <location>
        <begin position="33"/>
        <end position="277"/>
    </location>
</feature>
<reference evidence="6" key="2">
    <citation type="journal article" date="2017" name="Nat. Plants">
        <title>The Aegilops tauschii genome reveals multiple impacts of transposons.</title>
        <authorList>
            <person name="Zhao G."/>
            <person name="Zou C."/>
            <person name="Li K."/>
            <person name="Wang K."/>
            <person name="Li T."/>
            <person name="Gao L."/>
            <person name="Zhang X."/>
            <person name="Wang H."/>
            <person name="Yang Z."/>
            <person name="Liu X."/>
            <person name="Jiang W."/>
            <person name="Mao L."/>
            <person name="Kong X."/>
            <person name="Jiao Y."/>
            <person name="Jia J."/>
        </authorList>
    </citation>
    <scope>NUCLEOTIDE SEQUENCE [LARGE SCALE GENOMIC DNA]</scope>
    <source>
        <strain evidence="6">cv. AL8/78</strain>
    </source>
</reference>
<feature type="signal peptide" evidence="3">
    <location>
        <begin position="1"/>
        <end position="32"/>
    </location>
</feature>